<dbReference type="InterPro" id="IPR058411">
    <property type="entry name" value="DUF8098"/>
</dbReference>
<protein>
    <recommendedName>
        <fullName evidence="2">DUF8098 domain-containing protein</fullName>
    </recommendedName>
</protein>
<reference evidence="3 4" key="1">
    <citation type="submission" date="2018-12" db="EMBL/GenBank/DDBJ databases">
        <title>Draft genome sequence of Haloarcula hispinica strain 18.1, an halophilic archaeon isolated from Chott El Jerid of Southern Tunisia.</title>
        <authorList>
            <person name="Najjari A."/>
            <person name="Ben Dhia O."/>
            <person name="Ferjani R."/>
            <person name="Mahjoubi M."/>
            <person name="Sghaier H."/>
            <person name="Elshahed M."/>
            <person name="Ouzari H.I."/>
            <person name="Cherid A."/>
            <person name="Youssef N."/>
        </authorList>
    </citation>
    <scope>NUCLEOTIDE SEQUENCE [LARGE SCALE GENOMIC DNA]</scope>
    <source>
        <strain evidence="3 4">18.1</strain>
    </source>
</reference>
<dbReference type="EMBL" id="RZIG01000002">
    <property type="protein sequence ID" value="RYJ11601.1"/>
    <property type="molecule type" value="Genomic_DNA"/>
</dbReference>
<organism evidence="3 4">
    <name type="scientific">Haloarcula hispanica</name>
    <dbReference type="NCBI Taxonomy" id="51589"/>
    <lineage>
        <taxon>Archaea</taxon>
        <taxon>Methanobacteriati</taxon>
        <taxon>Methanobacteriota</taxon>
        <taxon>Stenosarchaea group</taxon>
        <taxon>Halobacteria</taxon>
        <taxon>Halobacteriales</taxon>
        <taxon>Haloarculaceae</taxon>
        <taxon>Haloarcula</taxon>
    </lineage>
</organism>
<evidence type="ECO:0000313" key="3">
    <source>
        <dbReference type="EMBL" id="RYJ11601.1"/>
    </source>
</evidence>
<dbReference type="Proteomes" id="UP000293535">
    <property type="component" value="Unassembled WGS sequence"/>
</dbReference>
<evidence type="ECO:0000313" key="4">
    <source>
        <dbReference type="Proteomes" id="UP000293535"/>
    </source>
</evidence>
<feature type="region of interest" description="Disordered" evidence="1">
    <location>
        <begin position="295"/>
        <end position="321"/>
    </location>
</feature>
<feature type="domain" description="DUF8098" evidence="2">
    <location>
        <begin position="83"/>
        <end position="319"/>
    </location>
</feature>
<dbReference type="AlphaFoldDB" id="A0A482T714"/>
<evidence type="ECO:0000259" key="2">
    <source>
        <dbReference type="Pfam" id="PF26400"/>
    </source>
</evidence>
<accession>A0A482T714</accession>
<name>A0A482T714_HALHI</name>
<evidence type="ECO:0000256" key="1">
    <source>
        <dbReference type="SAM" id="MobiDB-lite"/>
    </source>
</evidence>
<feature type="compositionally biased region" description="Acidic residues" evidence="1">
    <location>
        <begin position="310"/>
        <end position="319"/>
    </location>
</feature>
<dbReference type="Pfam" id="PF26400">
    <property type="entry name" value="DUF8098"/>
    <property type="match status" value="1"/>
</dbReference>
<comment type="caution">
    <text evidence="3">The sequence shown here is derived from an EMBL/GenBank/DDBJ whole genome shotgun (WGS) entry which is preliminary data.</text>
</comment>
<feature type="compositionally biased region" description="Basic and acidic residues" evidence="1">
    <location>
        <begin position="295"/>
        <end position="306"/>
    </location>
</feature>
<proteinExistence type="predicted"/>
<gene>
    <name evidence="3" type="ORF">ELS20_10115</name>
</gene>
<sequence>MLTPGDEESLLLDIKEGIQYALYLGKQEGRFTEDEICLDKIRLNKLQYLVNEDRNLGLTFGWYKYGPAPEDVTSDHDVSLVPTPGSEISNLERTRLPTSDYYSTEEFAYYFISELGEEFDEIVTAENTKEYLEGFYAKYGPKDRYAARYTDLYIASVRLQQTLDKIKDNESWHEDSTRYYYELEKRFTPVINEIGKHEELEHTAEPLREYQKVLTSVIAEADTMEELSSGQDAFISNAVRKFYSTIWDFVAQEISLETMRGDNVDSLRPSVEATAETYRGGSWENELDSIRDRRGYFDLDPDREPSEPQGNDETEEQSIDDALLSAVSRTGSEAIKREEGVAQE</sequence>